<dbReference type="PANTHER" id="PTHR42951:SF9">
    <property type="entry name" value="METAL-DEPENDENT HYDROLASE"/>
    <property type="match status" value="1"/>
</dbReference>
<dbReference type="InterPro" id="IPR001279">
    <property type="entry name" value="Metallo-B-lactamas"/>
</dbReference>
<dbReference type="PANTHER" id="PTHR42951">
    <property type="entry name" value="METALLO-BETA-LACTAMASE DOMAIN-CONTAINING"/>
    <property type="match status" value="1"/>
</dbReference>
<dbReference type="EMBL" id="CP024955">
    <property type="protein sequence ID" value="ATY84013.1"/>
    <property type="molecule type" value="Genomic_DNA"/>
</dbReference>
<dbReference type="RefSeq" id="WP_100666846.1">
    <property type="nucleotide sequence ID" value="NZ_CP024955.1"/>
</dbReference>
<reference evidence="3" key="1">
    <citation type="submission" date="2017-11" db="EMBL/GenBank/DDBJ databases">
        <title>Complete Genome Sequence of Kyrpidia sp. Strain EA-1, a thermophilic, hydrogen-oxidizing Bacterium, isolated from the Azores.</title>
        <authorList>
            <person name="Reiner J.E."/>
            <person name="Lapp C.J."/>
            <person name="Bunk B."/>
            <person name="Gescher J."/>
        </authorList>
    </citation>
    <scope>NUCLEOTIDE SEQUENCE [LARGE SCALE GENOMIC DNA]</scope>
    <source>
        <strain evidence="3">EA-1</strain>
    </source>
</reference>
<accession>A0A2K8N3E4</accession>
<dbReference type="CDD" id="cd07721">
    <property type="entry name" value="yflN-like_MBL-fold"/>
    <property type="match status" value="1"/>
</dbReference>
<dbReference type="OrthoDB" id="9802248at2"/>
<evidence type="ECO:0000259" key="1">
    <source>
        <dbReference type="SMART" id="SM00849"/>
    </source>
</evidence>
<gene>
    <name evidence="2" type="ORF">CVV65_02785</name>
</gene>
<name>A0A2K8N3E4_9BACL</name>
<dbReference type="InterPro" id="IPR050855">
    <property type="entry name" value="NDM-1-like"/>
</dbReference>
<keyword evidence="3" id="KW-1185">Reference proteome</keyword>
<organism evidence="2 3">
    <name type="scientific">Kyrpidia spormannii</name>
    <dbReference type="NCBI Taxonomy" id="2055160"/>
    <lineage>
        <taxon>Bacteria</taxon>
        <taxon>Bacillati</taxon>
        <taxon>Bacillota</taxon>
        <taxon>Bacilli</taxon>
        <taxon>Bacillales</taxon>
        <taxon>Alicyclobacillaceae</taxon>
        <taxon>Kyrpidia</taxon>
    </lineage>
</organism>
<proteinExistence type="predicted"/>
<dbReference type="Proteomes" id="UP000231932">
    <property type="component" value="Chromosome"/>
</dbReference>
<dbReference type="SUPFAM" id="SSF56281">
    <property type="entry name" value="Metallo-hydrolase/oxidoreductase"/>
    <property type="match status" value="1"/>
</dbReference>
<protein>
    <recommendedName>
        <fullName evidence="1">Metallo-beta-lactamase domain-containing protein</fullName>
    </recommendedName>
</protein>
<dbReference type="Pfam" id="PF00753">
    <property type="entry name" value="Lactamase_B"/>
    <property type="match status" value="1"/>
</dbReference>
<dbReference type="InterPro" id="IPR036866">
    <property type="entry name" value="RibonucZ/Hydroxyglut_hydro"/>
</dbReference>
<feature type="domain" description="Metallo-beta-lactamase" evidence="1">
    <location>
        <begin position="20"/>
        <end position="211"/>
    </location>
</feature>
<dbReference type="SMART" id="SM00849">
    <property type="entry name" value="Lactamase_B"/>
    <property type="match status" value="1"/>
</dbReference>
<dbReference type="AlphaFoldDB" id="A0A2K8N3E4"/>
<dbReference type="Gene3D" id="3.60.15.10">
    <property type="entry name" value="Ribonuclease Z/Hydroxyacylglutathione hydrolase-like"/>
    <property type="match status" value="1"/>
</dbReference>
<evidence type="ECO:0000313" key="3">
    <source>
        <dbReference type="Proteomes" id="UP000231932"/>
    </source>
</evidence>
<evidence type="ECO:0000313" key="2">
    <source>
        <dbReference type="EMBL" id="ATY84013.1"/>
    </source>
</evidence>
<dbReference type="KEGG" id="kyr:CVV65_02785"/>
<sequence length="237" mass="25932">MKLTRFGHYVQITFFPGVFPVNCYLVQEDDGATLIDAALPSSAKAIQRAAATFGLPIRRILLTHGHADHIGALDSLHMLLPDAEVMISRRDSRLLVGDTSVDPQEFQTRIRGGITPRTTRPTRYLEEGDRIGSLEVISCPGHTPGHVAFFDVRDRTLIAGDAFQTHGGIAVSGVVRPLFPFPALATWHKLTALGSARRLRDLRPSQLAVGHGKVLTNPLEAMNRAINKAEEVFKGEV</sequence>